<protein>
    <recommendedName>
        <fullName evidence="3">CCHC-type domain-containing protein</fullName>
    </recommendedName>
</protein>
<keyword evidence="1" id="KW-0863">Zinc-finger</keyword>
<accession>A0A803Q4V0</accession>
<reference evidence="4" key="2">
    <citation type="submission" date="2021-03" db="UniProtKB">
        <authorList>
            <consortium name="EnsemblPlants"/>
        </authorList>
    </citation>
    <scope>IDENTIFICATION</scope>
</reference>
<dbReference type="Gramene" id="evm.model.07.369">
    <property type="protein sequence ID" value="cds.evm.model.07.369"/>
    <property type="gene ID" value="evm.TU.07.369"/>
</dbReference>
<keyword evidence="1" id="KW-0479">Metal-binding</keyword>
<feature type="compositionally biased region" description="Basic residues" evidence="2">
    <location>
        <begin position="95"/>
        <end position="121"/>
    </location>
</feature>
<name>A0A803Q4V0_CANSA</name>
<dbReference type="GO" id="GO:0008270">
    <property type="term" value="F:zinc ion binding"/>
    <property type="evidence" value="ECO:0007669"/>
    <property type="project" value="UniProtKB-KW"/>
</dbReference>
<dbReference type="EMBL" id="UZAU01000632">
    <property type="status" value="NOT_ANNOTATED_CDS"/>
    <property type="molecule type" value="Genomic_DNA"/>
</dbReference>
<proteinExistence type="predicted"/>
<dbReference type="GO" id="GO:0003676">
    <property type="term" value="F:nucleic acid binding"/>
    <property type="evidence" value="ECO:0007669"/>
    <property type="project" value="InterPro"/>
</dbReference>
<feature type="domain" description="CCHC-type" evidence="3">
    <location>
        <begin position="130"/>
        <end position="142"/>
    </location>
</feature>
<dbReference type="PROSITE" id="PS50158">
    <property type="entry name" value="ZF_CCHC"/>
    <property type="match status" value="1"/>
</dbReference>
<keyword evidence="5" id="KW-1185">Reference proteome</keyword>
<feature type="compositionally biased region" description="Polar residues" evidence="2">
    <location>
        <begin position="158"/>
        <end position="167"/>
    </location>
</feature>
<evidence type="ECO:0000256" key="1">
    <source>
        <dbReference type="PROSITE-ProRule" id="PRU00047"/>
    </source>
</evidence>
<organism evidence="4 5">
    <name type="scientific">Cannabis sativa</name>
    <name type="common">Hemp</name>
    <name type="synonym">Marijuana</name>
    <dbReference type="NCBI Taxonomy" id="3483"/>
    <lineage>
        <taxon>Eukaryota</taxon>
        <taxon>Viridiplantae</taxon>
        <taxon>Streptophyta</taxon>
        <taxon>Embryophyta</taxon>
        <taxon>Tracheophyta</taxon>
        <taxon>Spermatophyta</taxon>
        <taxon>Magnoliopsida</taxon>
        <taxon>eudicotyledons</taxon>
        <taxon>Gunneridae</taxon>
        <taxon>Pentapetalae</taxon>
        <taxon>rosids</taxon>
        <taxon>fabids</taxon>
        <taxon>Rosales</taxon>
        <taxon>Cannabaceae</taxon>
        <taxon>Cannabis</taxon>
    </lineage>
</organism>
<dbReference type="InterPro" id="IPR001878">
    <property type="entry name" value="Znf_CCHC"/>
</dbReference>
<feature type="region of interest" description="Disordered" evidence="2">
    <location>
        <begin position="148"/>
        <end position="176"/>
    </location>
</feature>
<reference evidence="4" key="1">
    <citation type="submission" date="2018-11" db="EMBL/GenBank/DDBJ databases">
        <authorList>
            <person name="Grassa J C."/>
        </authorList>
    </citation>
    <scope>NUCLEOTIDE SEQUENCE [LARGE SCALE GENOMIC DNA]</scope>
</reference>
<dbReference type="Pfam" id="PF00098">
    <property type="entry name" value="zf-CCHC"/>
    <property type="match status" value="1"/>
</dbReference>
<evidence type="ECO:0000313" key="4">
    <source>
        <dbReference type="EnsemblPlants" id="cds.evm.model.07.369"/>
    </source>
</evidence>
<dbReference type="AlphaFoldDB" id="A0A803Q4V0"/>
<keyword evidence="1" id="KW-0862">Zinc</keyword>
<evidence type="ECO:0000313" key="5">
    <source>
        <dbReference type="Proteomes" id="UP000596661"/>
    </source>
</evidence>
<feature type="region of interest" description="Disordered" evidence="2">
    <location>
        <begin position="79"/>
        <end position="121"/>
    </location>
</feature>
<dbReference type="EnsemblPlants" id="evm.model.07.369">
    <property type="protein sequence ID" value="cds.evm.model.07.369"/>
    <property type="gene ID" value="evm.TU.07.369"/>
</dbReference>
<sequence length="176" mass="20069">MPKNLELNLDECLRMHIELANSSENEALSDENQAIITLNSLYREAKTSIKYRRNYITLEEVISALNSMDLEMKNDKLESSNGELNLSHGGPNQRKPWKSIGKSHSRGPNRGGGHGKGKSKYRGLKDQNGCYHCGELGHYKRDSYFWKRNKNKSDGNETDTNQGNNYFTKKKKATRS</sequence>
<evidence type="ECO:0000259" key="3">
    <source>
        <dbReference type="PROSITE" id="PS50158"/>
    </source>
</evidence>
<evidence type="ECO:0000256" key="2">
    <source>
        <dbReference type="SAM" id="MobiDB-lite"/>
    </source>
</evidence>
<dbReference type="Proteomes" id="UP000596661">
    <property type="component" value="Chromosome 7"/>
</dbReference>